<dbReference type="InterPro" id="IPR028591">
    <property type="entry name" value="DIS3L2"/>
</dbReference>
<keyword evidence="5" id="KW-0464">Manganese</keyword>
<sequence length="940" mass="106068">MLAQRSSRPPPLMALNAFDPVSGKRSLMPSSSVFLTGQAEARDSPEKGAQCCPERATHAHRALNRIWREWRRLLQVEGDIVAIKVDPPTLWARMKGPVGFPSHSAPPEDNDSFEIIGDSFKGKNMVDVDCINASGRNCSPLPEKGFSNMDGPFQEGCFNVLHKVLNSVEKLCEAMIAIPTGRPTGRVVAIIESSPRRDTVVGFLNVKQWLSFRENYKRDDRNNKNFMPFLNHECIQLSPNDPKFPKMMVPVGGLPYCIKKRLDDGDMTIEMELVAAQIDGWREESFLPQAHVMHSFGCGGEMEPQIAAILFENSINSAEFSPESLSCLPHDSWEVTQELKNRKDLRNLCVFTIDPSTATDLDDALSVERLSSDVHRVGVHVADVSYFVRPDTKLDTEAQVRSTSVYVTRHKIPMLPTLLSENLCSLNPGVDRLAFSIFWDINLSGNVINRWMGRTVVRSCCKLSYEHAQDIIDGQTDVDGYGFPPLHGHFEWQDIIGSVRSLHEISKILKEKRLNNGALLLDNSKVVFLLDQNGVPCDSMRCEQKHSNFLVEEFMLLANRTVAEIISRTFPDSALLRRHPEPNIRKLREFEAFCSKHRFELDASSSSSFQRSLEKIREKLKDDSILYDILISYASRPMQMAKYFCSGDIRVSENDRSHYALAVPLYTHFTSPLRRYPDILVHRTLAAAVEAEEMYLKHQKIINKENQDETTMCFTGIYFDELAAKSEEGRQALLAAALKHRVPCMETLSDVAAYCDARKLASRHAEDAVGRVYMWVLLKNKEILISEARVLGLGPRFISIYVHKLAIERRIYYDEVEGLMVEWFEMTSTLVLSFCPSKRIHRRGSPGKFKALEDVALVISPCDLESEADNSAIENGDPDPQCQNPDSILKSRCSDSKIPPAFFPLTVRLLSTIPVALYAVGGNDGPLDIAARFYMSSYFR</sequence>
<dbReference type="Gene3D" id="2.40.50.700">
    <property type="match status" value="1"/>
</dbReference>
<dbReference type="Proteomes" id="UP001279734">
    <property type="component" value="Unassembled WGS sequence"/>
</dbReference>
<keyword evidence="8" id="KW-1185">Reference proteome</keyword>
<keyword evidence="1 5" id="KW-0963">Cytoplasm</keyword>
<organism evidence="7 8">
    <name type="scientific">Nepenthes gracilis</name>
    <name type="common">Slender pitcher plant</name>
    <dbReference type="NCBI Taxonomy" id="150966"/>
    <lineage>
        <taxon>Eukaryota</taxon>
        <taxon>Viridiplantae</taxon>
        <taxon>Streptophyta</taxon>
        <taxon>Embryophyta</taxon>
        <taxon>Tracheophyta</taxon>
        <taxon>Spermatophyta</taxon>
        <taxon>Magnoliopsida</taxon>
        <taxon>eudicotyledons</taxon>
        <taxon>Gunneridae</taxon>
        <taxon>Pentapetalae</taxon>
        <taxon>Caryophyllales</taxon>
        <taxon>Nepenthaceae</taxon>
        <taxon>Nepenthes</taxon>
    </lineage>
</organism>
<keyword evidence="5" id="KW-0378">Hydrolase</keyword>
<dbReference type="PROSITE" id="PS01175">
    <property type="entry name" value="RIBONUCLEASE_II"/>
    <property type="match status" value="1"/>
</dbReference>
<comment type="caution">
    <text evidence="7">The sequence shown here is derived from an EMBL/GenBank/DDBJ whole genome shotgun (WGS) entry which is preliminary data.</text>
</comment>
<keyword evidence="5" id="KW-0540">Nuclease</keyword>
<evidence type="ECO:0000256" key="3">
    <source>
        <dbReference type="ARBA" id="ARBA00022842"/>
    </source>
</evidence>
<keyword evidence="5" id="KW-0269">Exonuclease</keyword>
<keyword evidence="3 5" id="KW-0460">Magnesium</keyword>
<dbReference type="Pfam" id="PF17849">
    <property type="entry name" value="OB_Dis3"/>
    <property type="match status" value="1"/>
</dbReference>
<dbReference type="GO" id="GO:0046872">
    <property type="term" value="F:metal ion binding"/>
    <property type="evidence" value="ECO:0007669"/>
    <property type="project" value="UniProtKB-KW"/>
</dbReference>
<name>A0AAD3T301_NEPGR</name>
<keyword evidence="4 5" id="KW-0694">RNA-binding</keyword>
<dbReference type="EMBL" id="BSYO01000023">
    <property type="protein sequence ID" value="GMH21832.1"/>
    <property type="molecule type" value="Genomic_DNA"/>
</dbReference>
<feature type="binding site" evidence="5">
    <location>
        <position position="363"/>
    </location>
    <ligand>
        <name>Mg(2+)</name>
        <dbReference type="ChEBI" id="CHEBI:18420"/>
    </ligand>
</feature>
<evidence type="ECO:0000313" key="8">
    <source>
        <dbReference type="Proteomes" id="UP001279734"/>
    </source>
</evidence>
<keyword evidence="2 5" id="KW-0479">Metal-binding</keyword>
<feature type="binding site" evidence="5">
    <location>
        <position position="354"/>
    </location>
    <ligand>
        <name>Mg(2+)</name>
        <dbReference type="ChEBI" id="CHEBI:18420"/>
    </ligand>
</feature>
<dbReference type="GO" id="GO:0003723">
    <property type="term" value="F:RNA binding"/>
    <property type="evidence" value="ECO:0007669"/>
    <property type="project" value="UniProtKB-KW"/>
</dbReference>
<proteinExistence type="inferred from homology"/>
<reference evidence="7" key="1">
    <citation type="submission" date="2023-05" db="EMBL/GenBank/DDBJ databases">
        <title>Nepenthes gracilis genome sequencing.</title>
        <authorList>
            <person name="Fukushima K."/>
        </authorList>
    </citation>
    <scope>NUCLEOTIDE SEQUENCE</scope>
    <source>
        <strain evidence="7">SING2019-196</strain>
    </source>
</reference>
<comment type="similarity">
    <text evidence="5">Belongs to the RNR ribonuclease family. DIS3L2 subfamily.</text>
</comment>
<dbReference type="InterPro" id="IPR001900">
    <property type="entry name" value="RNase_II/R"/>
</dbReference>
<evidence type="ECO:0000256" key="4">
    <source>
        <dbReference type="ARBA" id="ARBA00022884"/>
    </source>
</evidence>
<dbReference type="HAMAP" id="MF_03045">
    <property type="entry name" value="DIS3L2"/>
    <property type="match status" value="1"/>
</dbReference>
<evidence type="ECO:0000256" key="1">
    <source>
        <dbReference type="ARBA" id="ARBA00022490"/>
    </source>
</evidence>
<comment type="subcellular location">
    <subcellularLocation>
        <location evidence="5">Cytoplasm</location>
    </subcellularLocation>
    <subcellularLocation>
        <location evidence="5">Cytoplasm</location>
        <location evidence="5">P-body</location>
    </subcellularLocation>
</comment>
<dbReference type="Pfam" id="PF00773">
    <property type="entry name" value="RNB"/>
    <property type="match status" value="1"/>
</dbReference>
<comment type="cofactor">
    <cofactor evidence="5">
        <name>Mg(2+)</name>
        <dbReference type="ChEBI" id="CHEBI:18420"/>
    </cofactor>
    <cofactor evidence="5">
        <name>Mn(2+)</name>
        <dbReference type="ChEBI" id="CHEBI:29035"/>
    </cofactor>
</comment>
<dbReference type="InterPro" id="IPR022966">
    <property type="entry name" value="RNase_II/R_CS"/>
</dbReference>
<accession>A0AAD3T301</accession>
<dbReference type="GO" id="GO:0000956">
    <property type="term" value="P:nuclear-transcribed mRNA catabolic process"/>
    <property type="evidence" value="ECO:0007669"/>
    <property type="project" value="UniProtKB-UniRule"/>
</dbReference>
<dbReference type="PANTHER" id="PTHR23355:SF9">
    <property type="entry name" value="DIS3-LIKE EXONUCLEASE 2"/>
    <property type="match status" value="1"/>
</dbReference>
<dbReference type="GO" id="GO:0000175">
    <property type="term" value="F:3'-5'-RNA exonuclease activity"/>
    <property type="evidence" value="ECO:0007669"/>
    <property type="project" value="UniProtKB-UniRule"/>
</dbReference>
<dbReference type="EC" id="3.1.13.-" evidence="5"/>
<feature type="domain" description="RNB" evidence="6">
    <location>
        <begin position="342"/>
        <end position="691"/>
    </location>
</feature>
<dbReference type="PANTHER" id="PTHR23355">
    <property type="entry name" value="RIBONUCLEASE"/>
    <property type="match status" value="1"/>
</dbReference>
<dbReference type="InterPro" id="IPR041505">
    <property type="entry name" value="Dis3_CSD2"/>
</dbReference>
<gene>
    <name evidence="7" type="ORF">Nepgr_023675</name>
</gene>
<dbReference type="InterPro" id="IPR012340">
    <property type="entry name" value="NA-bd_OB-fold"/>
</dbReference>
<dbReference type="InterPro" id="IPR050180">
    <property type="entry name" value="RNR_Ribonuclease"/>
</dbReference>
<dbReference type="GO" id="GO:0000932">
    <property type="term" value="C:P-body"/>
    <property type="evidence" value="ECO:0007669"/>
    <property type="project" value="UniProtKB-SubCell"/>
</dbReference>
<feature type="site" description="Important for catalytic activity" evidence="5">
    <location>
        <position position="362"/>
    </location>
</feature>
<comment type="function">
    <text evidence="5">3'-5'-exoribonuclease that specifically recognizes RNAs polyuridylated at their 3' end and mediates their degradation. Component of an exosome-independent RNA degradation pathway that mediates degradation of cytoplasmic mRNAs that have been deadenylated and subsequently uridylated at their 3'.</text>
</comment>
<evidence type="ECO:0000313" key="7">
    <source>
        <dbReference type="EMBL" id="GMH21832.1"/>
    </source>
</evidence>
<dbReference type="SUPFAM" id="SSF50249">
    <property type="entry name" value="Nucleic acid-binding proteins"/>
    <property type="match status" value="2"/>
</dbReference>
<evidence type="ECO:0000259" key="6">
    <source>
        <dbReference type="SMART" id="SM00955"/>
    </source>
</evidence>
<protein>
    <recommendedName>
        <fullName evidence="5">DIS3-like exonuclease 2</fullName>
        <ecNumber evidence="5">3.1.13.-</ecNumber>
    </recommendedName>
</protein>
<evidence type="ECO:0000256" key="2">
    <source>
        <dbReference type="ARBA" id="ARBA00022723"/>
    </source>
</evidence>
<dbReference type="AlphaFoldDB" id="A0AAD3T301"/>
<dbReference type="GO" id="GO:1990074">
    <property type="term" value="P:polyuridylation-dependent mRNA catabolic process"/>
    <property type="evidence" value="ECO:0007669"/>
    <property type="project" value="UniProtKB-UniRule"/>
</dbReference>
<evidence type="ECO:0000256" key="5">
    <source>
        <dbReference type="HAMAP-Rule" id="MF_03045"/>
    </source>
</evidence>
<dbReference type="SMART" id="SM00955">
    <property type="entry name" value="RNB"/>
    <property type="match status" value="1"/>
</dbReference>